<name>A0AAD8H6F6_9APIA</name>
<reference evidence="3" key="2">
    <citation type="submission" date="2023-05" db="EMBL/GenBank/DDBJ databases">
        <authorList>
            <person name="Schelkunov M.I."/>
        </authorList>
    </citation>
    <scope>NUCLEOTIDE SEQUENCE</scope>
    <source>
        <strain evidence="3">Hsosn_3</strain>
        <tissue evidence="3">Leaf</tissue>
    </source>
</reference>
<dbReference type="PANTHER" id="PTHR24177:SF304">
    <property type="entry name" value="ANKYRIN REPEAT-CONTAINING DOMAIN, PGG DOMAIN PROTEIN-RELATED"/>
    <property type="match status" value="1"/>
</dbReference>
<reference evidence="3" key="1">
    <citation type="submission" date="2023-02" db="EMBL/GenBank/DDBJ databases">
        <title>Genome of toxic invasive species Heracleum sosnowskyi carries increased number of genes despite the absence of recent whole-genome duplications.</title>
        <authorList>
            <person name="Schelkunov M."/>
            <person name="Shtratnikova V."/>
            <person name="Makarenko M."/>
            <person name="Klepikova A."/>
            <person name="Omelchenko D."/>
            <person name="Novikova G."/>
            <person name="Obukhova E."/>
            <person name="Bogdanov V."/>
            <person name="Penin A."/>
            <person name="Logacheva M."/>
        </authorList>
    </citation>
    <scope>NUCLEOTIDE SEQUENCE</scope>
    <source>
        <strain evidence="3">Hsosn_3</strain>
        <tissue evidence="3">Leaf</tissue>
    </source>
</reference>
<evidence type="ECO:0000313" key="4">
    <source>
        <dbReference type="Proteomes" id="UP001237642"/>
    </source>
</evidence>
<dbReference type="AlphaFoldDB" id="A0AAD8H6F6"/>
<organism evidence="3 4">
    <name type="scientific">Heracleum sosnowskyi</name>
    <dbReference type="NCBI Taxonomy" id="360622"/>
    <lineage>
        <taxon>Eukaryota</taxon>
        <taxon>Viridiplantae</taxon>
        <taxon>Streptophyta</taxon>
        <taxon>Embryophyta</taxon>
        <taxon>Tracheophyta</taxon>
        <taxon>Spermatophyta</taxon>
        <taxon>Magnoliopsida</taxon>
        <taxon>eudicotyledons</taxon>
        <taxon>Gunneridae</taxon>
        <taxon>Pentapetalae</taxon>
        <taxon>asterids</taxon>
        <taxon>campanulids</taxon>
        <taxon>Apiales</taxon>
        <taxon>Apiaceae</taxon>
        <taxon>Apioideae</taxon>
        <taxon>apioid superclade</taxon>
        <taxon>Tordylieae</taxon>
        <taxon>Tordyliinae</taxon>
        <taxon>Heracleum</taxon>
    </lineage>
</organism>
<feature type="transmembrane region" description="Helical" evidence="1">
    <location>
        <begin position="440"/>
        <end position="459"/>
    </location>
</feature>
<comment type="caution">
    <text evidence="3">The sequence shown here is derived from an EMBL/GenBank/DDBJ whole genome shotgun (WGS) entry which is preliminary data.</text>
</comment>
<gene>
    <name evidence="3" type="ORF">POM88_044921</name>
</gene>
<keyword evidence="1" id="KW-1133">Transmembrane helix</keyword>
<proteinExistence type="predicted"/>
<feature type="transmembrane region" description="Helical" evidence="1">
    <location>
        <begin position="407"/>
        <end position="434"/>
    </location>
</feature>
<evidence type="ECO:0000256" key="1">
    <source>
        <dbReference type="SAM" id="Phobius"/>
    </source>
</evidence>
<accession>A0AAD8H6F6</accession>
<dbReference type="InterPro" id="IPR026961">
    <property type="entry name" value="PGG_dom"/>
</dbReference>
<keyword evidence="4" id="KW-1185">Reference proteome</keyword>
<dbReference type="Pfam" id="PF13962">
    <property type="entry name" value="PGG"/>
    <property type="match status" value="1"/>
</dbReference>
<keyword evidence="1" id="KW-0472">Membrane</keyword>
<evidence type="ECO:0000259" key="2">
    <source>
        <dbReference type="Pfam" id="PF13962"/>
    </source>
</evidence>
<dbReference type="PANTHER" id="PTHR24177">
    <property type="entry name" value="CASKIN"/>
    <property type="match status" value="1"/>
</dbReference>
<dbReference type="Proteomes" id="UP001237642">
    <property type="component" value="Unassembled WGS sequence"/>
</dbReference>
<sequence length="486" mass="54579">MAYNYVIECIPLYKATTEGEWETAKRIFEEEKKDLNAFITYWWETTLHIAVETNSFIFAGDDKRCGWRGWNRGAHGADLLSFSISADFYDVALYLVRKYPDMVPQKNIINSLNSLQILATKSRFGFWQRLIYSWIPVNREKALESPIVGISEVITTKNRIKASSGLNISFWSVLQYLAPHIKQIHDIKVKHIQAEDLVKQMCSTVVKKVDHVTAWDVLGTAISTAEKVYNLVYQMSGHKAYVVADSQNGENSLHYAGKLAPPHRLNTLTGAAFQMQQELQWFKEVEKLVKPSHKEALNNENNTPRMVFTFEHKELLKEAQEWMKSTSSSATIVAALIVTIAFAAIFSTPGGNNDAGKPLFLTDSIFILFVKSDAVALFSSSTSVLMFLSILSSCCAEDDFLYALPKILTLGLISLFISIAATMVAFSAALSLVIRDEIHWIAAPVILLAAVPVTLFLLLQYPLLVELVRSTYGSGLFYKQNNLLLH</sequence>
<dbReference type="EMBL" id="JAUIZM010000010">
    <property type="protein sequence ID" value="KAK1360447.1"/>
    <property type="molecule type" value="Genomic_DNA"/>
</dbReference>
<dbReference type="GO" id="GO:0016020">
    <property type="term" value="C:membrane"/>
    <property type="evidence" value="ECO:0007669"/>
    <property type="project" value="TreeGrafter"/>
</dbReference>
<keyword evidence="1" id="KW-0812">Transmembrane</keyword>
<feature type="transmembrane region" description="Helical" evidence="1">
    <location>
        <begin position="366"/>
        <end position="395"/>
    </location>
</feature>
<evidence type="ECO:0000313" key="3">
    <source>
        <dbReference type="EMBL" id="KAK1360447.1"/>
    </source>
</evidence>
<feature type="domain" description="PGG" evidence="2">
    <location>
        <begin position="321"/>
        <end position="432"/>
    </location>
</feature>
<feature type="transmembrane region" description="Helical" evidence="1">
    <location>
        <begin position="327"/>
        <end position="346"/>
    </location>
</feature>
<protein>
    <submittedName>
        <fullName evidence="3">PGG domain-containing protein</fullName>
    </submittedName>
</protein>